<gene>
    <name evidence="2" type="ORF">SAMN05660206_10846</name>
</gene>
<keyword evidence="3" id="KW-1185">Reference proteome</keyword>
<dbReference type="CDD" id="cd00761">
    <property type="entry name" value="Glyco_tranf_GTA_type"/>
    <property type="match status" value="1"/>
</dbReference>
<dbReference type="SUPFAM" id="SSF53448">
    <property type="entry name" value="Nucleotide-diphospho-sugar transferases"/>
    <property type="match status" value="1"/>
</dbReference>
<dbReference type="GO" id="GO:0016758">
    <property type="term" value="F:hexosyltransferase activity"/>
    <property type="evidence" value="ECO:0007669"/>
    <property type="project" value="UniProtKB-ARBA"/>
</dbReference>
<evidence type="ECO:0000259" key="1">
    <source>
        <dbReference type="Pfam" id="PF00535"/>
    </source>
</evidence>
<accession>A0A1I6U816</accession>
<dbReference type="AlphaFoldDB" id="A0A1I6U816"/>
<proteinExistence type="predicted"/>
<dbReference type="Gene3D" id="3.90.550.10">
    <property type="entry name" value="Spore Coat Polysaccharide Biosynthesis Protein SpsA, Chain A"/>
    <property type="match status" value="1"/>
</dbReference>
<name>A0A1I6U816_9SPHI</name>
<dbReference type="Proteomes" id="UP000198785">
    <property type="component" value="Unassembled WGS sequence"/>
</dbReference>
<feature type="domain" description="Glycosyltransferase 2-like" evidence="1">
    <location>
        <begin position="10"/>
        <end position="136"/>
    </location>
</feature>
<dbReference type="EMBL" id="FOZZ01000008">
    <property type="protein sequence ID" value="SFS97593.1"/>
    <property type="molecule type" value="Genomic_DNA"/>
</dbReference>
<sequence length="342" mass="40360">MNMMGQPFFSIVIPVYNIEQYIKRCIDSVLEQTFDDYELLIVDDESKDSSISLVEEYTDKRIKILSKVNGGLSSARNFGLHHSKGAYVWFIDGDDYVCDKEGLQKIYDTIKSKTDSPDIVVFNNEVIYEGAEKKGWINVNAPEDTPLLSGVEYVERYGVVPINAWTQCYQREFFIKNGFCFKEGIYFEDIYINLDIYQVVKNVVGINEILIHYFKREGSIMTSRFNKQHLSSEVQVLNKFNYIRNEQLLPQDYLLHRMQYEFFFLKKIFKEQNNKVYGKGLQKSLRGISIPVISTDSFANRIEKFIFKYFPIFVLEYQYYFEKVSILEGRVKDKIRKFQFFS</sequence>
<dbReference type="OrthoDB" id="1114838at2"/>
<dbReference type="PANTHER" id="PTHR22916:SF3">
    <property type="entry name" value="UDP-GLCNAC:BETAGAL BETA-1,3-N-ACETYLGLUCOSAMINYLTRANSFERASE-LIKE PROTEIN 1"/>
    <property type="match status" value="1"/>
</dbReference>
<dbReference type="InterPro" id="IPR001173">
    <property type="entry name" value="Glyco_trans_2-like"/>
</dbReference>
<organism evidence="2 3">
    <name type="scientific">Sphingobacterium wenxiniae</name>
    <dbReference type="NCBI Taxonomy" id="683125"/>
    <lineage>
        <taxon>Bacteria</taxon>
        <taxon>Pseudomonadati</taxon>
        <taxon>Bacteroidota</taxon>
        <taxon>Sphingobacteriia</taxon>
        <taxon>Sphingobacteriales</taxon>
        <taxon>Sphingobacteriaceae</taxon>
        <taxon>Sphingobacterium</taxon>
    </lineage>
</organism>
<reference evidence="2 3" key="1">
    <citation type="submission" date="2016-10" db="EMBL/GenBank/DDBJ databases">
        <authorList>
            <person name="de Groot N.N."/>
        </authorList>
    </citation>
    <scope>NUCLEOTIDE SEQUENCE [LARGE SCALE GENOMIC DNA]</scope>
    <source>
        <strain evidence="2 3">DSM 22789</strain>
    </source>
</reference>
<dbReference type="STRING" id="683125.SAMN05660206_10846"/>
<protein>
    <submittedName>
        <fullName evidence="2">Glycosyltransferase involved in cell wall bisynthesis</fullName>
    </submittedName>
</protein>
<keyword evidence="2" id="KW-0808">Transferase</keyword>
<evidence type="ECO:0000313" key="3">
    <source>
        <dbReference type="Proteomes" id="UP000198785"/>
    </source>
</evidence>
<dbReference type="PANTHER" id="PTHR22916">
    <property type="entry name" value="GLYCOSYLTRANSFERASE"/>
    <property type="match status" value="1"/>
</dbReference>
<evidence type="ECO:0000313" key="2">
    <source>
        <dbReference type="EMBL" id="SFS97593.1"/>
    </source>
</evidence>
<dbReference type="InterPro" id="IPR029044">
    <property type="entry name" value="Nucleotide-diphossugar_trans"/>
</dbReference>
<dbReference type="Pfam" id="PF00535">
    <property type="entry name" value="Glycos_transf_2"/>
    <property type="match status" value="1"/>
</dbReference>